<gene>
    <name evidence="5" type="ORF">SODALDRAFT_330871</name>
</gene>
<evidence type="ECO:0000313" key="5">
    <source>
        <dbReference type="EMBL" id="ROT41158.1"/>
    </source>
</evidence>
<dbReference type="Pfam" id="PF00411">
    <property type="entry name" value="Ribosomal_S11"/>
    <property type="match status" value="1"/>
</dbReference>
<feature type="region of interest" description="Disordered" evidence="4">
    <location>
        <begin position="41"/>
        <end position="143"/>
    </location>
</feature>
<feature type="region of interest" description="Disordered" evidence="4">
    <location>
        <begin position="16"/>
        <end position="35"/>
    </location>
</feature>
<dbReference type="HAMAP" id="MF_01310">
    <property type="entry name" value="Ribosomal_uS11"/>
    <property type="match status" value="1"/>
</dbReference>
<evidence type="ECO:0000256" key="4">
    <source>
        <dbReference type="SAM" id="MobiDB-lite"/>
    </source>
</evidence>
<dbReference type="EMBL" id="ML119052">
    <property type="protein sequence ID" value="ROT41158.1"/>
    <property type="molecule type" value="Genomic_DNA"/>
</dbReference>
<feature type="compositionally biased region" description="Low complexity" evidence="4">
    <location>
        <begin position="48"/>
        <end position="70"/>
    </location>
</feature>
<dbReference type="Proteomes" id="UP000272025">
    <property type="component" value="Unassembled WGS sequence"/>
</dbReference>
<evidence type="ECO:0000256" key="1">
    <source>
        <dbReference type="ARBA" id="ARBA00006194"/>
    </source>
</evidence>
<dbReference type="RefSeq" id="XP_028468964.1">
    <property type="nucleotide sequence ID" value="XM_028611311.1"/>
</dbReference>
<reference evidence="5 6" key="1">
    <citation type="journal article" date="2018" name="Mol. Ecol.">
        <title>The obligate alkalophilic soda-lake fungus Sodiomyces alkalinus has shifted to a protein diet.</title>
        <authorList>
            <person name="Grum-Grzhimaylo A.A."/>
            <person name="Falkoski D.L."/>
            <person name="van den Heuvel J."/>
            <person name="Valero-Jimenez C.A."/>
            <person name="Min B."/>
            <person name="Choi I.G."/>
            <person name="Lipzen A."/>
            <person name="Daum C.G."/>
            <person name="Aanen D.K."/>
            <person name="Tsang A."/>
            <person name="Henrissat B."/>
            <person name="Bilanenko E.N."/>
            <person name="de Vries R.P."/>
            <person name="van Kan J.A.L."/>
            <person name="Grigoriev I.V."/>
            <person name="Debets A.J.M."/>
        </authorList>
    </citation>
    <scope>NUCLEOTIDE SEQUENCE [LARGE SCALE GENOMIC DNA]</scope>
    <source>
        <strain evidence="5 6">F11</strain>
    </source>
</reference>
<dbReference type="AlphaFoldDB" id="A0A3N2Q3B2"/>
<keyword evidence="3" id="KW-0687">Ribonucleoprotein</keyword>
<name>A0A3N2Q3B2_SODAK</name>
<sequence>MSGPCTSRFLARSRTAIHHAARPSPITRSSASTFVRPFSQTPCRLDANSSRNNNASGGSGSGNNNNNNNNPLRGSDLLSSLYGSPPSQSTNPRSSSSSSSSSSSTSSPTGSSSMMDLLRDTLGKASGGNRSGIMGSLTEGIDSLAPPEQADAVEPYHFHIFSTKHNTHVTVTKPDRGAIVSVSAGNIGFRKSRRGQYDAAYQLMAYVLERLKFDGWPNKINRIELVLRGYGQGRDAAVKVLMSPEGAMWRQKVVRVADSTRLKFGGTRSRARRRL</sequence>
<evidence type="ECO:0000256" key="2">
    <source>
        <dbReference type="ARBA" id="ARBA00022980"/>
    </source>
</evidence>
<dbReference type="PANTHER" id="PTHR11759">
    <property type="entry name" value="40S RIBOSOMAL PROTEIN S14/30S RIBOSOMAL PROTEIN S11"/>
    <property type="match status" value="1"/>
</dbReference>
<dbReference type="GO" id="GO:0006412">
    <property type="term" value="P:translation"/>
    <property type="evidence" value="ECO:0007669"/>
    <property type="project" value="InterPro"/>
</dbReference>
<keyword evidence="6" id="KW-1185">Reference proteome</keyword>
<dbReference type="Gene3D" id="3.30.420.80">
    <property type="entry name" value="Ribosomal protein S11"/>
    <property type="match status" value="1"/>
</dbReference>
<evidence type="ECO:0000313" key="6">
    <source>
        <dbReference type="Proteomes" id="UP000272025"/>
    </source>
</evidence>
<protein>
    <submittedName>
        <fullName evidence="5">Translational machinery component</fullName>
    </submittedName>
</protein>
<dbReference type="STRING" id="1314773.A0A3N2Q3B2"/>
<dbReference type="SUPFAM" id="SSF53137">
    <property type="entry name" value="Translational machinery components"/>
    <property type="match status" value="1"/>
</dbReference>
<dbReference type="InterPro" id="IPR036967">
    <property type="entry name" value="Ribosomal_uS11_sf"/>
</dbReference>
<comment type="similarity">
    <text evidence="1">Belongs to the universal ribosomal protein uS11 family.</text>
</comment>
<dbReference type="GeneID" id="39579789"/>
<dbReference type="GO" id="GO:0005840">
    <property type="term" value="C:ribosome"/>
    <property type="evidence" value="ECO:0007669"/>
    <property type="project" value="UniProtKB-KW"/>
</dbReference>
<organism evidence="5 6">
    <name type="scientific">Sodiomyces alkalinus (strain CBS 110278 / VKM F-3762 / F11)</name>
    <name type="common">Alkaliphilic filamentous fungus</name>
    <dbReference type="NCBI Taxonomy" id="1314773"/>
    <lineage>
        <taxon>Eukaryota</taxon>
        <taxon>Fungi</taxon>
        <taxon>Dikarya</taxon>
        <taxon>Ascomycota</taxon>
        <taxon>Pezizomycotina</taxon>
        <taxon>Sordariomycetes</taxon>
        <taxon>Hypocreomycetidae</taxon>
        <taxon>Glomerellales</taxon>
        <taxon>Plectosphaerellaceae</taxon>
        <taxon>Sodiomyces</taxon>
    </lineage>
</organism>
<proteinExistence type="inferred from homology"/>
<dbReference type="OrthoDB" id="1654884at2759"/>
<evidence type="ECO:0000256" key="3">
    <source>
        <dbReference type="ARBA" id="ARBA00023274"/>
    </source>
</evidence>
<dbReference type="InterPro" id="IPR001971">
    <property type="entry name" value="Ribosomal_uS11"/>
</dbReference>
<feature type="compositionally biased region" description="Low complexity" evidence="4">
    <location>
        <begin position="84"/>
        <end position="113"/>
    </location>
</feature>
<feature type="compositionally biased region" description="Polar residues" evidence="4">
    <location>
        <begin position="26"/>
        <end position="35"/>
    </location>
</feature>
<dbReference type="GO" id="GO:0003735">
    <property type="term" value="F:structural constituent of ribosome"/>
    <property type="evidence" value="ECO:0007669"/>
    <property type="project" value="InterPro"/>
</dbReference>
<accession>A0A3N2Q3B2</accession>
<keyword evidence="2" id="KW-0689">Ribosomal protein</keyword>
<dbReference type="GO" id="GO:1990904">
    <property type="term" value="C:ribonucleoprotein complex"/>
    <property type="evidence" value="ECO:0007669"/>
    <property type="project" value="UniProtKB-KW"/>
</dbReference>